<proteinExistence type="inferred from homology"/>
<organism evidence="7">
    <name type="scientific">Arundo donax</name>
    <name type="common">Giant reed</name>
    <name type="synonym">Donax arundinaceus</name>
    <dbReference type="NCBI Taxonomy" id="35708"/>
    <lineage>
        <taxon>Eukaryota</taxon>
        <taxon>Viridiplantae</taxon>
        <taxon>Streptophyta</taxon>
        <taxon>Embryophyta</taxon>
        <taxon>Tracheophyta</taxon>
        <taxon>Spermatophyta</taxon>
        <taxon>Magnoliopsida</taxon>
        <taxon>Liliopsida</taxon>
        <taxon>Poales</taxon>
        <taxon>Poaceae</taxon>
        <taxon>PACMAD clade</taxon>
        <taxon>Arundinoideae</taxon>
        <taxon>Arundineae</taxon>
        <taxon>Arundo</taxon>
    </lineage>
</organism>
<dbReference type="Gene3D" id="1.25.40.10">
    <property type="entry name" value="Tetratricopeptide repeat domain"/>
    <property type="match status" value="1"/>
</dbReference>
<dbReference type="PANTHER" id="PTHR17204:SF5">
    <property type="entry name" value="PRE-MRNA-PROCESSING FACTOR 39"/>
    <property type="match status" value="1"/>
</dbReference>
<evidence type="ECO:0000256" key="5">
    <source>
        <dbReference type="ARBA" id="ARBA00023242"/>
    </source>
</evidence>
<reference evidence="7" key="2">
    <citation type="journal article" date="2015" name="Data Brief">
        <title>Shoot transcriptome of the giant reed, Arundo donax.</title>
        <authorList>
            <person name="Barrero R.A."/>
            <person name="Guerrero F.D."/>
            <person name="Moolhuijzen P."/>
            <person name="Goolsby J.A."/>
            <person name="Tidwell J."/>
            <person name="Bellgard S.E."/>
            <person name="Bellgard M.I."/>
        </authorList>
    </citation>
    <scope>NUCLEOTIDE SEQUENCE</scope>
    <source>
        <tissue evidence="7">Shoot tissue taken approximately 20 cm above the soil surface</tissue>
    </source>
</reference>
<keyword evidence="4" id="KW-0508">mRNA splicing</keyword>
<accession>A0A0A9BV27</accession>
<comment type="similarity">
    <text evidence="6">Belongs to the PRP39 family.</text>
</comment>
<evidence type="ECO:0000313" key="7">
    <source>
        <dbReference type="EMBL" id="JAD67929.1"/>
    </source>
</evidence>
<dbReference type="SUPFAM" id="SSF48452">
    <property type="entry name" value="TPR-like"/>
    <property type="match status" value="2"/>
</dbReference>
<dbReference type="GO" id="GO:0005685">
    <property type="term" value="C:U1 snRNP"/>
    <property type="evidence" value="ECO:0007669"/>
    <property type="project" value="TreeGrafter"/>
</dbReference>
<evidence type="ECO:0000256" key="1">
    <source>
        <dbReference type="ARBA" id="ARBA00004123"/>
    </source>
</evidence>
<dbReference type="SMART" id="SM00386">
    <property type="entry name" value="HAT"/>
    <property type="match status" value="1"/>
</dbReference>
<dbReference type="GO" id="GO:0000395">
    <property type="term" value="P:mRNA 5'-splice site recognition"/>
    <property type="evidence" value="ECO:0007669"/>
    <property type="project" value="TreeGrafter"/>
</dbReference>
<evidence type="ECO:0000256" key="4">
    <source>
        <dbReference type="ARBA" id="ARBA00023187"/>
    </source>
</evidence>
<keyword evidence="3" id="KW-0677">Repeat</keyword>
<evidence type="ECO:0000256" key="2">
    <source>
        <dbReference type="ARBA" id="ARBA00022664"/>
    </source>
</evidence>
<dbReference type="InterPro" id="IPR059164">
    <property type="entry name" value="HAT_PRP39_C"/>
</dbReference>
<dbReference type="GO" id="GO:0030627">
    <property type="term" value="F:pre-mRNA 5'-splice site binding"/>
    <property type="evidence" value="ECO:0007669"/>
    <property type="project" value="TreeGrafter"/>
</dbReference>
<dbReference type="InterPro" id="IPR003107">
    <property type="entry name" value="HAT"/>
</dbReference>
<dbReference type="AlphaFoldDB" id="A0A0A9BV27"/>
<dbReference type="Pfam" id="PF23241">
    <property type="entry name" value="HAT_PRP39_C"/>
    <property type="match status" value="1"/>
</dbReference>
<reference evidence="7" key="1">
    <citation type="submission" date="2014-09" db="EMBL/GenBank/DDBJ databases">
        <authorList>
            <person name="Magalhaes I.L.F."/>
            <person name="Oliveira U."/>
            <person name="Santos F.R."/>
            <person name="Vidigal T.H.D.A."/>
            <person name="Brescovit A.D."/>
            <person name="Santos A.J."/>
        </authorList>
    </citation>
    <scope>NUCLEOTIDE SEQUENCE</scope>
    <source>
        <tissue evidence="7">Shoot tissue taken approximately 20 cm above the soil surface</tissue>
    </source>
</reference>
<dbReference type="InterPro" id="IPR011990">
    <property type="entry name" value="TPR-like_helical_dom_sf"/>
</dbReference>
<sequence>MEGSLGEIISRAPKMSPVEEKSSLASVQEDLHDYLTPGESRLLVAVEKNPLDYDSWMELLDVTEREGSHEKVVRLYERCLVPCAACADIWMRYVDFLEEAKMLTDASAVLSRALCFVEREEQLEFCLFSARYKERIGDISGARQQYHEILSKLSPGSLEVLEAHANMERRLGDDEKALKDPLKFVTILYFGTQKENNYVTLSFWIYKCPSIYRLLKIHTNQDRF</sequence>
<protein>
    <submittedName>
        <fullName evidence="7">Uncharacterized protein</fullName>
    </submittedName>
</protein>
<keyword evidence="2" id="KW-0507">mRNA processing</keyword>
<dbReference type="GO" id="GO:0000243">
    <property type="term" value="C:commitment complex"/>
    <property type="evidence" value="ECO:0007669"/>
    <property type="project" value="TreeGrafter"/>
</dbReference>
<keyword evidence="5" id="KW-0539">Nucleus</keyword>
<evidence type="ECO:0000256" key="3">
    <source>
        <dbReference type="ARBA" id="ARBA00022737"/>
    </source>
</evidence>
<comment type="subcellular location">
    <subcellularLocation>
        <location evidence="1">Nucleus</location>
    </subcellularLocation>
</comment>
<dbReference type="GO" id="GO:0071004">
    <property type="term" value="C:U2-type prespliceosome"/>
    <property type="evidence" value="ECO:0007669"/>
    <property type="project" value="TreeGrafter"/>
</dbReference>
<dbReference type="EMBL" id="GBRH01229966">
    <property type="protein sequence ID" value="JAD67929.1"/>
    <property type="molecule type" value="Transcribed_RNA"/>
</dbReference>
<dbReference type="PANTHER" id="PTHR17204">
    <property type="entry name" value="PRE-MRNA PROCESSING PROTEIN PRP39-RELATED"/>
    <property type="match status" value="1"/>
</dbReference>
<evidence type="ECO:0000256" key="6">
    <source>
        <dbReference type="ARBA" id="ARBA00038019"/>
    </source>
</evidence>
<name>A0A0A9BV27_ARUDO</name>